<dbReference type="KEGG" id="rop:ROP_40220"/>
<dbReference type="RefSeq" id="WP_012691206.1">
    <property type="nucleotide sequence ID" value="NC_012522.1"/>
</dbReference>
<organism evidence="1 2">
    <name type="scientific">Rhodococcus opacus (strain B4)</name>
    <dbReference type="NCBI Taxonomy" id="632772"/>
    <lineage>
        <taxon>Bacteria</taxon>
        <taxon>Bacillati</taxon>
        <taxon>Actinomycetota</taxon>
        <taxon>Actinomycetes</taxon>
        <taxon>Mycobacteriales</taxon>
        <taxon>Nocardiaceae</taxon>
        <taxon>Rhodococcus</taxon>
    </lineage>
</organism>
<gene>
    <name evidence="1" type="ordered locus">ROP_40220</name>
</gene>
<name>C1B9B6_RHOOB</name>
<accession>C1B9B6</accession>
<dbReference type="STRING" id="632772.ROP_40220"/>
<dbReference type="PATRIC" id="fig|632772.20.peg.4219"/>
<evidence type="ECO:0000313" key="1">
    <source>
        <dbReference type="EMBL" id="BAH52269.1"/>
    </source>
</evidence>
<sequence length="71" mass="7558">MKTLTVVKIGNTVPAEGPFQISLNPGHITAIVEGIPHNGDPCTVIWLTGQSIAITVVGEFADIDQDWMDAL</sequence>
<dbReference type="Proteomes" id="UP000002212">
    <property type="component" value="Chromosome"/>
</dbReference>
<evidence type="ECO:0000313" key="2">
    <source>
        <dbReference type="Proteomes" id="UP000002212"/>
    </source>
</evidence>
<proteinExistence type="predicted"/>
<protein>
    <submittedName>
        <fullName evidence="1">Uncharacterized protein</fullName>
    </submittedName>
</protein>
<dbReference type="HOGENOM" id="CLU_2737396_0_0_11"/>
<dbReference type="AlphaFoldDB" id="C1B9B6"/>
<dbReference type="EMBL" id="AP011115">
    <property type="protein sequence ID" value="BAH52269.1"/>
    <property type="molecule type" value="Genomic_DNA"/>
</dbReference>
<reference evidence="1 2" key="1">
    <citation type="submission" date="2009-03" db="EMBL/GenBank/DDBJ databases">
        <title>Comparison of the complete genome sequences of Rhodococcus erythropolis PR4 and Rhodococcus opacus B4.</title>
        <authorList>
            <person name="Takarada H."/>
            <person name="Sekine M."/>
            <person name="Hosoyama A."/>
            <person name="Yamada R."/>
            <person name="Fujisawa T."/>
            <person name="Omata S."/>
            <person name="Shimizu A."/>
            <person name="Tsukatani N."/>
            <person name="Tanikawa S."/>
            <person name="Fujita N."/>
            <person name="Harayama S."/>
        </authorList>
    </citation>
    <scope>NUCLEOTIDE SEQUENCE [LARGE SCALE GENOMIC DNA]</scope>
    <source>
        <strain evidence="1 2">B4</strain>
    </source>
</reference>